<feature type="transmembrane region" description="Helical" evidence="1">
    <location>
        <begin position="7"/>
        <end position="26"/>
    </location>
</feature>
<dbReference type="EMBL" id="MK618717">
    <property type="protein sequence ID" value="QBQ72407.1"/>
    <property type="molecule type" value="Genomic_DNA"/>
</dbReference>
<evidence type="ECO:0000256" key="1">
    <source>
        <dbReference type="SAM" id="Phobius"/>
    </source>
</evidence>
<feature type="transmembrane region" description="Helical" evidence="1">
    <location>
        <begin position="85"/>
        <end position="102"/>
    </location>
</feature>
<feature type="transmembrane region" description="Helical" evidence="1">
    <location>
        <begin position="38"/>
        <end position="64"/>
    </location>
</feature>
<reference evidence="3" key="1">
    <citation type="submission" date="2019-03" db="EMBL/GenBank/DDBJ databases">
        <title>Complete Genome Sequence of Serratia marcescens Myophage MTx.</title>
        <authorList>
            <person name="Graham K."/>
            <person name="Freeman M."/>
            <person name="Newkirk H."/>
            <person name="Liu M."/>
            <person name="Ramsey J."/>
            <person name="Cahill J."/>
        </authorList>
    </citation>
    <scope>NUCLEOTIDE SEQUENCE [LARGE SCALE GENOMIC DNA]</scope>
</reference>
<keyword evidence="3" id="KW-1185">Reference proteome</keyword>
<proteinExistence type="predicted"/>
<sequence>MKKIFTKIFTTLFSYALMAALIYALVMKDQGVANVVIAVYWVLIVVAPIAVVGAFIAVLSYPKLPVADRYEAIVDGLQTYRKRNLVYRIYSIIWSATAIIILAYFGAIFTAICLFISTVVSRLIVAITRDQLLAYEKAIIGYNAVRKGAMTSTNFDKSGRPTVK</sequence>
<keyword evidence="1" id="KW-1133">Transmembrane helix</keyword>
<evidence type="ECO:0000313" key="3">
    <source>
        <dbReference type="Proteomes" id="UP000309130"/>
    </source>
</evidence>
<dbReference type="Proteomes" id="UP000309130">
    <property type="component" value="Segment"/>
</dbReference>
<keyword evidence="1" id="KW-0472">Membrane</keyword>
<accession>A0A482MIL8</accession>
<name>A0A482MIL8_9CAUD</name>
<gene>
    <name evidence="2" type="ORF">CPT_MTx_101</name>
</gene>
<evidence type="ECO:0000313" key="2">
    <source>
        <dbReference type="EMBL" id="QBQ72407.1"/>
    </source>
</evidence>
<keyword evidence="1" id="KW-0812">Transmembrane</keyword>
<protein>
    <submittedName>
        <fullName evidence="2">Uncharacterized protein</fullName>
    </submittedName>
</protein>
<organism evidence="2 3">
    <name type="scientific">Serratia phage MTx</name>
    <dbReference type="NCBI Taxonomy" id="2557553"/>
    <lineage>
        <taxon>Viruses</taxon>
        <taxon>Duplodnaviria</taxon>
        <taxon>Heunggongvirae</taxon>
        <taxon>Uroviricota</taxon>
        <taxon>Caudoviricetes</taxon>
        <taxon>Lindbergviridae</taxon>
        <taxon>Myosmarvirus</taxon>
        <taxon>Myosmarvirus MTx</taxon>
    </lineage>
</organism>